<accession>A0A0S4KW13</accession>
<evidence type="ECO:0000313" key="2">
    <source>
        <dbReference type="Proteomes" id="UP000204441"/>
    </source>
</evidence>
<dbReference type="KEGG" id="vg:26798976"/>
<dbReference type="Proteomes" id="UP000204441">
    <property type="component" value="Genome"/>
</dbReference>
<evidence type="ECO:0000313" key="1">
    <source>
        <dbReference type="EMBL" id="CUR44225.1"/>
    </source>
</evidence>
<name>A0A0S4KW13_9CAUD</name>
<proteinExistence type="predicted"/>
<protein>
    <submittedName>
        <fullName evidence="1">Uncharacterized protein</fullName>
    </submittedName>
</protein>
<organism evidence="1 2">
    <name type="scientific">Pseudomonas phage VCM</name>
    <dbReference type="NCBI Taxonomy" id="1729937"/>
    <lineage>
        <taxon>Viruses</taxon>
        <taxon>Duplodnaviria</taxon>
        <taxon>Heunggongvirae</taxon>
        <taxon>Uroviricota</taxon>
        <taxon>Caudoviricetes</taxon>
        <taxon>Vandenendeviridae</taxon>
        <taxon>Gorskivirinae</taxon>
        <taxon>Kremarvirus</taxon>
        <taxon>Kremarvirus VCM</taxon>
        <taxon>Otagovirus VCM</taxon>
    </lineage>
</organism>
<reference evidence="2" key="1">
    <citation type="submission" date="2015-10" db="EMBL/GenBank/DDBJ databases">
        <authorList>
            <person name="Millard A."/>
        </authorList>
    </citation>
    <scope>NUCLEOTIDE SEQUENCE [LARGE SCALE GENOMIC DNA]</scope>
</reference>
<dbReference type="RefSeq" id="YP_009222604.1">
    <property type="nucleotide sequence ID" value="NC_029065.1"/>
</dbReference>
<sequence length="94" mass="10742">MTPSELKYNVQTNNTESHYFDRSSMKFFGDTMANYGVRSAEVVTNYDANGDWVGAEGGVTVQVWELYRKRAVKHGLKDSVYFDKATFVRVYPAK</sequence>
<gene>
    <name evidence="1" type="ORF">VCM_00006</name>
</gene>
<keyword evidence="2" id="KW-1185">Reference proteome</keyword>
<dbReference type="EMBL" id="LN887844">
    <property type="protein sequence ID" value="CUR44225.1"/>
    <property type="molecule type" value="Genomic_DNA"/>
</dbReference>
<dbReference type="GeneID" id="26798976"/>